<evidence type="ECO:0000313" key="5">
    <source>
        <dbReference type="Proteomes" id="UP001157461"/>
    </source>
</evidence>
<proteinExistence type="inferred from homology"/>
<evidence type="ECO:0000256" key="3">
    <source>
        <dbReference type="SAM" id="SignalP"/>
    </source>
</evidence>
<gene>
    <name evidence="4" type="ORF">OMP44_14875</name>
</gene>
<dbReference type="Gene3D" id="2.130.10.10">
    <property type="entry name" value="YVTN repeat-like/Quinoprotein amine dehydrogenase"/>
    <property type="match status" value="1"/>
</dbReference>
<dbReference type="SUPFAM" id="SSF51004">
    <property type="entry name" value="C-terminal (heme d1) domain of cytochrome cd1-nitrite reductase"/>
    <property type="match status" value="1"/>
</dbReference>
<keyword evidence="2" id="KW-0119">Carbohydrate metabolism</keyword>
<protein>
    <submittedName>
        <fullName evidence="4">Lactonase family protein</fullName>
    </submittedName>
</protein>
<keyword evidence="5" id="KW-1185">Reference proteome</keyword>
<feature type="signal peptide" evidence="3">
    <location>
        <begin position="1"/>
        <end position="22"/>
    </location>
</feature>
<dbReference type="InterPro" id="IPR011048">
    <property type="entry name" value="Haem_d1_sf"/>
</dbReference>
<comment type="similarity">
    <text evidence="1">Belongs to the cycloisomerase 2 family.</text>
</comment>
<keyword evidence="3" id="KW-0732">Signal</keyword>
<dbReference type="PANTHER" id="PTHR30344">
    <property type="entry name" value="6-PHOSPHOGLUCONOLACTONASE-RELATED"/>
    <property type="match status" value="1"/>
</dbReference>
<dbReference type="EMBL" id="JAPDIQ010000006">
    <property type="protein sequence ID" value="MDH4764173.1"/>
    <property type="molecule type" value="Genomic_DNA"/>
</dbReference>
<name>A0ABT6IIS1_9PSED</name>
<evidence type="ECO:0000313" key="4">
    <source>
        <dbReference type="EMBL" id="MDH4764173.1"/>
    </source>
</evidence>
<dbReference type="Proteomes" id="UP001157461">
    <property type="component" value="Unassembled WGS sequence"/>
</dbReference>
<organism evidence="4 5">
    <name type="scientific">Pseudomonas flavocrustae</name>
    <dbReference type="NCBI Taxonomy" id="2991719"/>
    <lineage>
        <taxon>Bacteria</taxon>
        <taxon>Pseudomonadati</taxon>
        <taxon>Pseudomonadota</taxon>
        <taxon>Gammaproteobacteria</taxon>
        <taxon>Pseudomonadales</taxon>
        <taxon>Pseudomonadaceae</taxon>
        <taxon>Pseudomonas</taxon>
    </lineage>
</organism>
<evidence type="ECO:0000256" key="2">
    <source>
        <dbReference type="ARBA" id="ARBA00022526"/>
    </source>
</evidence>
<sequence length="376" mass="39498">MHLGIRTLSCAIAALVTLQVQAATDAYIASPDDGLISHYRLEDKTGALKLLAQTPAGTQVGPLALSPSGQTLYAALRSKPYTVKSYHIDHETGALEAAGQAPLAESLAYLATDHSGRWLLGASYGGDLLSTQPLDDRGQPASDIRITATGPHAHSIRTDPSNRFAYAGNLGNDHVLQYRFADGVLTPIGQGFVQLPAGTGPRHLAFSKNGRFVYVVGEMSGTVTGFAINPETGALSQVDSASGIPASLNLAHGLVRDASTHNLEGDPTRRIWAADLRMSPDGTLLMMSERTSSSVSAFQLDAANGHIKFLGNHPVQEQQPRNLAFSPDGRWLLVTGEKSATVGSYSVGAGGSLRRVSEAPSGKGALWIEIGQSGPN</sequence>
<dbReference type="InterPro" id="IPR050282">
    <property type="entry name" value="Cycloisomerase_2"/>
</dbReference>
<feature type="chain" id="PRO_5047216776" evidence="3">
    <location>
        <begin position="23"/>
        <end position="376"/>
    </location>
</feature>
<dbReference type="PANTHER" id="PTHR30344:SF1">
    <property type="entry name" value="6-PHOSPHOGLUCONOLACTONASE"/>
    <property type="match status" value="1"/>
</dbReference>
<comment type="caution">
    <text evidence="4">The sequence shown here is derived from an EMBL/GenBank/DDBJ whole genome shotgun (WGS) entry which is preliminary data.</text>
</comment>
<keyword evidence="2" id="KW-0313">Glucose metabolism</keyword>
<dbReference type="Pfam" id="PF10282">
    <property type="entry name" value="Lactonase"/>
    <property type="match status" value="1"/>
</dbReference>
<evidence type="ECO:0000256" key="1">
    <source>
        <dbReference type="ARBA" id="ARBA00005564"/>
    </source>
</evidence>
<dbReference type="InterPro" id="IPR019405">
    <property type="entry name" value="Lactonase_7-beta_prop"/>
</dbReference>
<reference evidence="4 5" key="1">
    <citation type="submission" date="2022-10" db="EMBL/GenBank/DDBJ databases">
        <title>A novel Pseudomonas species, isolated from Passiflora incarnata leaves.</title>
        <authorList>
            <person name="Cueva-Yesquen L.G."/>
            <person name="Fantinatti-Garboggini F."/>
        </authorList>
    </citation>
    <scope>NUCLEOTIDE SEQUENCE [LARGE SCALE GENOMIC DNA]</scope>
    <source>
        <strain evidence="4 5">CBMAI 2609</strain>
    </source>
</reference>
<dbReference type="RefSeq" id="WP_280309283.1">
    <property type="nucleotide sequence ID" value="NZ_JAPDIQ010000006.1"/>
</dbReference>
<dbReference type="InterPro" id="IPR015943">
    <property type="entry name" value="WD40/YVTN_repeat-like_dom_sf"/>
</dbReference>
<accession>A0ABT6IIS1</accession>